<accession>A0A6J4KC11</accession>
<feature type="region of interest" description="Disordered" evidence="1">
    <location>
        <begin position="1"/>
        <end position="24"/>
    </location>
</feature>
<protein>
    <submittedName>
        <fullName evidence="2">Uncharacterized protein</fullName>
    </submittedName>
</protein>
<feature type="non-terminal residue" evidence="2">
    <location>
        <position position="24"/>
    </location>
</feature>
<evidence type="ECO:0000256" key="1">
    <source>
        <dbReference type="SAM" id="MobiDB-lite"/>
    </source>
</evidence>
<dbReference type="AlphaFoldDB" id="A0A6J4KC11"/>
<gene>
    <name evidence="2" type="ORF">AVDCRST_MAG93-4614</name>
</gene>
<evidence type="ECO:0000313" key="2">
    <source>
        <dbReference type="EMBL" id="CAA9301208.1"/>
    </source>
</evidence>
<reference evidence="2" key="1">
    <citation type="submission" date="2020-02" db="EMBL/GenBank/DDBJ databases">
        <authorList>
            <person name="Meier V. D."/>
        </authorList>
    </citation>
    <scope>NUCLEOTIDE SEQUENCE</scope>
    <source>
        <strain evidence="2">AVDCRST_MAG93</strain>
    </source>
</reference>
<organism evidence="2">
    <name type="scientific">uncultured Chloroflexia bacterium</name>
    <dbReference type="NCBI Taxonomy" id="1672391"/>
    <lineage>
        <taxon>Bacteria</taxon>
        <taxon>Bacillati</taxon>
        <taxon>Chloroflexota</taxon>
        <taxon>Chloroflexia</taxon>
        <taxon>environmental samples</taxon>
    </lineage>
</organism>
<proteinExistence type="predicted"/>
<dbReference type="EMBL" id="CADCTR010001559">
    <property type="protein sequence ID" value="CAA9301208.1"/>
    <property type="molecule type" value="Genomic_DNA"/>
</dbReference>
<sequence length="24" mass="2692">MDQPNVNANANSRRATTCHDELHP</sequence>
<name>A0A6J4KC11_9CHLR</name>
<feature type="compositionally biased region" description="Polar residues" evidence="1">
    <location>
        <begin position="1"/>
        <end position="15"/>
    </location>
</feature>